<dbReference type="InterPro" id="IPR021438">
    <property type="entry name" value="DUF3087"/>
</dbReference>
<organism evidence="2 3">
    <name type="scientific">Stutzerimonas stutzeri KOS6</name>
    <dbReference type="NCBI Taxonomy" id="1218352"/>
    <lineage>
        <taxon>Bacteria</taxon>
        <taxon>Pseudomonadati</taxon>
        <taxon>Pseudomonadota</taxon>
        <taxon>Gammaproteobacteria</taxon>
        <taxon>Pseudomonadales</taxon>
        <taxon>Pseudomonadaceae</taxon>
        <taxon>Stutzerimonas</taxon>
    </lineage>
</organism>
<feature type="transmembrane region" description="Helical" evidence="1">
    <location>
        <begin position="56"/>
        <end position="74"/>
    </location>
</feature>
<proteinExistence type="predicted"/>
<keyword evidence="1" id="KW-0472">Membrane</keyword>
<feature type="transmembrane region" description="Helical" evidence="1">
    <location>
        <begin position="21"/>
        <end position="44"/>
    </location>
</feature>
<reference evidence="2 3" key="1">
    <citation type="journal article" date="2013" name="Genome Announc.">
        <title>Draft Genome of the Nitrogen-Fixing Bacterium Pseudomonas stutzeri Strain KOS6 Isolated from Industrial Hydrocarbon Sludge.</title>
        <authorList>
            <person name="Grigoryeva T.V."/>
            <person name="Laikov A.V."/>
            <person name="Naumova R.P."/>
            <person name="Manolov A.I."/>
            <person name="Larin A.K."/>
            <person name="Karpova I.Y."/>
            <person name="Semashko T.A."/>
            <person name="Alexeev D.G."/>
            <person name="Kostryukova E.S."/>
            <person name="Muller R."/>
            <person name="Govorun V.M."/>
        </authorList>
    </citation>
    <scope>NUCLEOTIDE SEQUENCE [LARGE SCALE GENOMIC DNA]</scope>
    <source>
        <strain evidence="2 3">KOS6</strain>
    </source>
</reference>
<accession>A0A061JTX6</accession>
<gene>
    <name evidence="2" type="ORF">B597_009425</name>
</gene>
<dbReference type="OrthoDB" id="6118461at2"/>
<evidence type="ECO:0008006" key="4">
    <source>
        <dbReference type="Google" id="ProtNLM"/>
    </source>
</evidence>
<name>A0A061JTX6_STUST</name>
<evidence type="ECO:0000256" key="1">
    <source>
        <dbReference type="SAM" id="Phobius"/>
    </source>
</evidence>
<dbReference type="EMBL" id="AMCZ02000009">
    <property type="protein sequence ID" value="EWC41629.1"/>
    <property type="molecule type" value="Genomic_DNA"/>
</dbReference>
<comment type="caution">
    <text evidence="2">The sequence shown here is derived from an EMBL/GenBank/DDBJ whole genome shotgun (WGS) entry which is preliminary data.</text>
</comment>
<keyword evidence="1" id="KW-0812">Transmembrane</keyword>
<dbReference type="eggNOG" id="ENOG502ZZ0F">
    <property type="taxonomic scope" value="Bacteria"/>
</dbReference>
<evidence type="ECO:0000313" key="3">
    <source>
        <dbReference type="Proteomes" id="UP000026923"/>
    </source>
</evidence>
<dbReference type="RefSeq" id="WP_003293398.1">
    <property type="nucleotide sequence ID" value="NZ_KK020675.1"/>
</dbReference>
<sequence>MVLFEITPLSPETYRRQTRRSTLVVVATFVVLAMGLSALAVMLLGEAGGDNLRLNIAGVVAGLALTIALVRLLYWQQAWMACAVYGWQLKRSLMRVTNMMHQVKAGVSAGDPAAMKLLRFYHQGLTQMHQLDGNASGLSDSVAEINRHQEAMEALGMDVDQRRLQSEWLERVGQIEAKR</sequence>
<dbReference type="HOGENOM" id="CLU_131508_0_0_6"/>
<dbReference type="AlphaFoldDB" id="A0A061JTX6"/>
<dbReference type="Proteomes" id="UP000026923">
    <property type="component" value="Unassembled WGS sequence"/>
</dbReference>
<dbReference type="Pfam" id="PF11286">
    <property type="entry name" value="DUF3087"/>
    <property type="match status" value="1"/>
</dbReference>
<keyword evidence="1" id="KW-1133">Transmembrane helix</keyword>
<evidence type="ECO:0000313" key="2">
    <source>
        <dbReference type="EMBL" id="EWC41629.1"/>
    </source>
</evidence>
<protein>
    <recommendedName>
        <fullName evidence="4">DUF3087 domain-containing protein</fullName>
    </recommendedName>
</protein>